<dbReference type="InterPro" id="IPR051043">
    <property type="entry name" value="Sulfatase_Mod_Factor_Kinase"/>
</dbReference>
<dbReference type="PANTHER" id="PTHR23150">
    <property type="entry name" value="SULFATASE MODIFYING FACTOR 1, 2"/>
    <property type="match status" value="1"/>
</dbReference>
<protein>
    <submittedName>
        <fullName evidence="2">SUMF1/EgtB/PvdO family nonheme iron enzyme</fullName>
    </submittedName>
</protein>
<evidence type="ECO:0000313" key="2">
    <source>
        <dbReference type="EMBL" id="QEK53010.1"/>
    </source>
</evidence>
<accession>A0A5C0VNX0</accession>
<organism evidence="2 3">
    <name type="scientific">Pedobacter aquae</name>
    <dbReference type="NCBI Taxonomy" id="2605747"/>
    <lineage>
        <taxon>Bacteria</taxon>
        <taxon>Pseudomonadati</taxon>
        <taxon>Bacteroidota</taxon>
        <taxon>Sphingobacteriia</taxon>
        <taxon>Sphingobacteriales</taxon>
        <taxon>Sphingobacteriaceae</taxon>
        <taxon>Pedobacter</taxon>
    </lineage>
</organism>
<feature type="domain" description="Sulfatase-modifying factor enzyme-like" evidence="1">
    <location>
        <begin position="42"/>
        <end position="431"/>
    </location>
</feature>
<gene>
    <name evidence="2" type="ORF">FYC62_16020</name>
</gene>
<dbReference type="EMBL" id="CP043329">
    <property type="protein sequence ID" value="QEK53010.1"/>
    <property type="molecule type" value="Genomic_DNA"/>
</dbReference>
<sequence length="449" mass="50948">MKKIYLSALIVLYMAFIGCGSGGQGELVGIKGKPYKQELPLGMVYIPAGTFIMGQVDQDVTISQFPQNKQVTISAFYMDETEISNSEYKQFVNWVRDSIAISKLGTKAEKYMLKPKGKNANNTVKLIDWKKVGTGKKGLWSDKTLVEDLEKNMYYQGNEKFFNKRELNVEQLRYSYAWIDYRKAADNRGARDPNLNKNGISVTRDNFIIKEEVYIYPDTLVWISDFSYAQNDPMVKGYFSHPAFLNYPVVGVSWKQAKAFSVWRSRFNEAYKASRNLPARLDYDLPTEAQFEYAARGGRVGTSYPWGGPYIRNAKGCLLANFKPGRGNYIDDGGATTVAVKSYFPNDYGLYNMAGNVAEWTSSIYNDVATAYVNTLNPSFDRAVKEGDPDYNKRRVIKGGSWKDIGYFLQNSARAYEYPDSVRSSIGFRCVTPFTGRDITDKPNKNKPY</sequence>
<dbReference type="AlphaFoldDB" id="A0A5C0VNX0"/>
<dbReference type="InterPro" id="IPR016187">
    <property type="entry name" value="CTDL_fold"/>
</dbReference>
<dbReference type="PROSITE" id="PS51257">
    <property type="entry name" value="PROKAR_LIPOPROTEIN"/>
    <property type="match status" value="1"/>
</dbReference>
<dbReference type="GO" id="GO:0120147">
    <property type="term" value="F:formylglycine-generating oxidase activity"/>
    <property type="evidence" value="ECO:0007669"/>
    <property type="project" value="TreeGrafter"/>
</dbReference>
<dbReference type="KEGG" id="pej:FYC62_16020"/>
<dbReference type="Pfam" id="PF03781">
    <property type="entry name" value="FGE-sulfatase"/>
    <property type="match status" value="1"/>
</dbReference>
<dbReference type="SUPFAM" id="SSF56436">
    <property type="entry name" value="C-type lectin-like"/>
    <property type="match status" value="1"/>
</dbReference>
<proteinExistence type="predicted"/>
<name>A0A5C0VNX0_9SPHI</name>
<evidence type="ECO:0000259" key="1">
    <source>
        <dbReference type="Pfam" id="PF03781"/>
    </source>
</evidence>
<dbReference type="PANTHER" id="PTHR23150:SF19">
    <property type="entry name" value="FORMYLGLYCINE-GENERATING ENZYME"/>
    <property type="match status" value="1"/>
</dbReference>
<dbReference type="Proteomes" id="UP000323653">
    <property type="component" value="Chromosome"/>
</dbReference>
<dbReference type="InterPro" id="IPR042095">
    <property type="entry name" value="SUMF_sf"/>
</dbReference>
<keyword evidence="3" id="KW-1185">Reference proteome</keyword>
<dbReference type="Gene3D" id="3.90.1580.10">
    <property type="entry name" value="paralog of FGE (formylglycine-generating enzyme)"/>
    <property type="match status" value="1"/>
</dbReference>
<reference evidence="2 3" key="1">
    <citation type="submission" date="2019-08" db="EMBL/GenBank/DDBJ databases">
        <title>Pedobacter sp. nov., isolated from Han river, South Korea.</title>
        <authorList>
            <person name="Lee D.-H."/>
            <person name="Kim Y.-S."/>
            <person name="Hwang E.-M."/>
            <person name="Le Tran T.C."/>
            <person name="Cha C.-J."/>
        </authorList>
    </citation>
    <scope>NUCLEOTIDE SEQUENCE [LARGE SCALE GENOMIC DNA]</scope>
    <source>
        <strain evidence="2 3">CJ43</strain>
    </source>
</reference>
<evidence type="ECO:0000313" key="3">
    <source>
        <dbReference type="Proteomes" id="UP000323653"/>
    </source>
</evidence>
<dbReference type="InterPro" id="IPR005532">
    <property type="entry name" value="SUMF_dom"/>
</dbReference>
<dbReference type="RefSeq" id="WP_149075663.1">
    <property type="nucleotide sequence ID" value="NZ_CP043329.1"/>
</dbReference>